<dbReference type="InterPro" id="IPR013785">
    <property type="entry name" value="Aldolase_TIM"/>
</dbReference>
<dbReference type="GO" id="GO:0046951">
    <property type="term" value="P:ketone body biosynthetic process"/>
    <property type="evidence" value="ECO:0007669"/>
    <property type="project" value="TreeGrafter"/>
</dbReference>
<evidence type="ECO:0000256" key="4">
    <source>
        <dbReference type="ARBA" id="ARBA00022723"/>
    </source>
</evidence>
<evidence type="ECO:0000256" key="2">
    <source>
        <dbReference type="ARBA" id="ARBA00009405"/>
    </source>
</evidence>
<dbReference type="EC" id="4.1.3.4" evidence="3"/>
<comment type="catalytic activity">
    <reaction evidence="6">
        <text>(3S)-3-hydroxy-3-methylglutaryl-CoA = acetoacetate + acetyl-CoA</text>
        <dbReference type="Rhea" id="RHEA:24404"/>
        <dbReference type="ChEBI" id="CHEBI:13705"/>
        <dbReference type="ChEBI" id="CHEBI:43074"/>
        <dbReference type="ChEBI" id="CHEBI:57288"/>
        <dbReference type="EC" id="4.1.3.4"/>
    </reaction>
</comment>
<dbReference type="Proteomes" id="UP000013827">
    <property type="component" value="Unassembled WGS sequence"/>
</dbReference>
<name>A0A0D3IYC0_EMIH1</name>
<dbReference type="FunFam" id="3.20.20.70:FF:000071">
    <property type="entry name" value="Hydroxymethylglutaryl-CoA lyase"/>
    <property type="match status" value="1"/>
</dbReference>
<dbReference type="KEGG" id="ehx:EMIHUDRAFT_416107"/>
<keyword evidence="5" id="KW-0456">Lyase</keyword>
<dbReference type="GeneID" id="17262404"/>
<evidence type="ECO:0000256" key="6">
    <source>
        <dbReference type="ARBA" id="ARBA00049877"/>
    </source>
</evidence>
<evidence type="ECO:0000256" key="7">
    <source>
        <dbReference type="SAM" id="MobiDB-lite"/>
    </source>
</evidence>
<dbReference type="RefSeq" id="XP_005768684.1">
    <property type="nucleotide sequence ID" value="XM_005768627.1"/>
</dbReference>
<comment type="similarity">
    <text evidence="2">Belongs to the HMG-CoA lyase family.</text>
</comment>
<dbReference type="GO" id="GO:0006552">
    <property type="term" value="P:L-leucine catabolic process"/>
    <property type="evidence" value="ECO:0007669"/>
    <property type="project" value="TreeGrafter"/>
</dbReference>
<dbReference type="PaxDb" id="2903-EOD16255"/>
<dbReference type="NCBIfam" id="NF004283">
    <property type="entry name" value="PRK05692.1"/>
    <property type="match status" value="1"/>
</dbReference>
<sequence length="383" mass="40025">MTTRLRLAAHTLRLPRRAQHTLARAQHTLASLPARVRIYELGARDGLQNEQRIVDAATKIELIHRLARMGASSVETTSFVSARAVPQMADCEAVMAGVEQREGTDYPVLVLNLKGFERAKAAGARSIAVMAVPSVTFARKNNNCTPAETVERAATVAAAANAAGMRVRGYVSCALGCPFEGAMEPAAVADLAEGLQAAGCHEVCLADTIGTGTPGSMRALLLEVLPRVPSDQLAVHCHDTYGQALANIYEALQHGVSVIDSSVAGLGGCPFAGPGASGNVATEDVVYMLDGLGIESGVSFEQAVDAGEFIVQALGRHNSSRAAVAFQRRGRPSGSAAASRPGGRLPGESWKQAADELSEPPAEAPPRRLFPYGPLSSVRGDAV</sequence>
<dbReference type="Gene3D" id="3.20.20.70">
    <property type="entry name" value="Aldolase class I"/>
    <property type="match status" value="1"/>
</dbReference>
<dbReference type="PROSITE" id="PS50991">
    <property type="entry name" value="PYR_CT"/>
    <property type="match status" value="1"/>
</dbReference>
<dbReference type="STRING" id="2903.R1DP44"/>
<dbReference type="GO" id="GO:0004419">
    <property type="term" value="F:hydroxymethylglutaryl-CoA lyase activity"/>
    <property type="evidence" value="ECO:0007669"/>
    <property type="project" value="UniProtKB-EC"/>
</dbReference>
<dbReference type="EnsemblProtists" id="EOD16255">
    <property type="protein sequence ID" value="EOD16255"/>
    <property type="gene ID" value="EMIHUDRAFT_416107"/>
</dbReference>
<protein>
    <recommendedName>
        <fullName evidence="3">hydroxymethylglutaryl-CoA lyase</fullName>
        <ecNumber evidence="3">4.1.3.4</ecNumber>
    </recommendedName>
</protein>
<evidence type="ECO:0000259" key="8">
    <source>
        <dbReference type="PROSITE" id="PS50991"/>
    </source>
</evidence>
<dbReference type="OMA" id="FQMRNTH"/>
<evidence type="ECO:0000256" key="1">
    <source>
        <dbReference type="ARBA" id="ARBA00005143"/>
    </source>
</evidence>
<evidence type="ECO:0000256" key="3">
    <source>
        <dbReference type="ARBA" id="ARBA00012910"/>
    </source>
</evidence>
<dbReference type="InterPro" id="IPR043594">
    <property type="entry name" value="HMGL"/>
</dbReference>
<accession>A0A0D3IYC0</accession>
<reference evidence="10" key="1">
    <citation type="journal article" date="2013" name="Nature">
        <title>Pan genome of the phytoplankton Emiliania underpins its global distribution.</title>
        <authorList>
            <person name="Read B.A."/>
            <person name="Kegel J."/>
            <person name="Klute M.J."/>
            <person name="Kuo A."/>
            <person name="Lefebvre S.C."/>
            <person name="Maumus F."/>
            <person name="Mayer C."/>
            <person name="Miller J."/>
            <person name="Monier A."/>
            <person name="Salamov A."/>
            <person name="Young J."/>
            <person name="Aguilar M."/>
            <person name="Claverie J.M."/>
            <person name="Frickenhaus S."/>
            <person name="Gonzalez K."/>
            <person name="Herman E.K."/>
            <person name="Lin Y.C."/>
            <person name="Napier J."/>
            <person name="Ogata H."/>
            <person name="Sarno A.F."/>
            <person name="Shmutz J."/>
            <person name="Schroeder D."/>
            <person name="de Vargas C."/>
            <person name="Verret F."/>
            <person name="von Dassow P."/>
            <person name="Valentin K."/>
            <person name="Van de Peer Y."/>
            <person name="Wheeler G."/>
            <person name="Dacks J.B."/>
            <person name="Delwiche C.F."/>
            <person name="Dyhrman S.T."/>
            <person name="Glockner G."/>
            <person name="John U."/>
            <person name="Richards T."/>
            <person name="Worden A.Z."/>
            <person name="Zhang X."/>
            <person name="Grigoriev I.V."/>
            <person name="Allen A.E."/>
            <person name="Bidle K."/>
            <person name="Borodovsky M."/>
            <person name="Bowler C."/>
            <person name="Brownlee C."/>
            <person name="Cock J.M."/>
            <person name="Elias M."/>
            <person name="Gladyshev V.N."/>
            <person name="Groth M."/>
            <person name="Guda C."/>
            <person name="Hadaegh A."/>
            <person name="Iglesias-Rodriguez M.D."/>
            <person name="Jenkins J."/>
            <person name="Jones B.M."/>
            <person name="Lawson T."/>
            <person name="Leese F."/>
            <person name="Lindquist E."/>
            <person name="Lobanov A."/>
            <person name="Lomsadze A."/>
            <person name="Malik S.B."/>
            <person name="Marsh M.E."/>
            <person name="Mackinder L."/>
            <person name="Mock T."/>
            <person name="Mueller-Roeber B."/>
            <person name="Pagarete A."/>
            <person name="Parker M."/>
            <person name="Probert I."/>
            <person name="Quesneville H."/>
            <person name="Raines C."/>
            <person name="Rensing S.A."/>
            <person name="Riano-Pachon D.M."/>
            <person name="Richier S."/>
            <person name="Rokitta S."/>
            <person name="Shiraiwa Y."/>
            <person name="Soanes D.M."/>
            <person name="van der Giezen M."/>
            <person name="Wahlund T.M."/>
            <person name="Williams B."/>
            <person name="Wilson W."/>
            <person name="Wolfe G."/>
            <person name="Wurch L.L."/>
        </authorList>
    </citation>
    <scope>NUCLEOTIDE SEQUENCE</scope>
</reference>
<dbReference type="InterPro" id="IPR000891">
    <property type="entry name" value="PYR_CT"/>
</dbReference>
<organism evidence="9 10">
    <name type="scientific">Emiliania huxleyi (strain CCMP1516)</name>
    <dbReference type="NCBI Taxonomy" id="280463"/>
    <lineage>
        <taxon>Eukaryota</taxon>
        <taxon>Haptista</taxon>
        <taxon>Haptophyta</taxon>
        <taxon>Prymnesiophyceae</taxon>
        <taxon>Isochrysidales</taxon>
        <taxon>Noelaerhabdaceae</taxon>
        <taxon>Emiliania</taxon>
    </lineage>
</organism>
<comment type="pathway">
    <text evidence="1">Metabolic intermediate metabolism; (S)-3-hydroxy-3-methylglutaryl-CoA degradation; acetoacetate from (S)-3-hydroxy-3-methylglutaryl-CoA: step 1/1.</text>
</comment>
<dbReference type="PANTHER" id="PTHR42738:SF7">
    <property type="entry name" value="HYDROXYMETHYLGLUTARYL-COA LYASE"/>
    <property type="match status" value="1"/>
</dbReference>
<dbReference type="eggNOG" id="KOG2368">
    <property type="taxonomic scope" value="Eukaryota"/>
</dbReference>
<feature type="region of interest" description="Disordered" evidence="7">
    <location>
        <begin position="326"/>
        <end position="383"/>
    </location>
</feature>
<keyword evidence="4" id="KW-0479">Metal-binding</keyword>
<evidence type="ECO:0000313" key="10">
    <source>
        <dbReference type="Proteomes" id="UP000013827"/>
    </source>
</evidence>
<dbReference type="Pfam" id="PF00682">
    <property type="entry name" value="HMGL-like"/>
    <property type="match status" value="1"/>
</dbReference>
<dbReference type="HOGENOM" id="CLU_022138_3_1_1"/>
<keyword evidence="10" id="KW-1185">Reference proteome</keyword>
<dbReference type="AlphaFoldDB" id="A0A0D3IYC0"/>
<evidence type="ECO:0000256" key="5">
    <source>
        <dbReference type="ARBA" id="ARBA00023239"/>
    </source>
</evidence>
<dbReference type="UniPathway" id="UPA00896">
    <property type="reaction ID" value="UER00863"/>
</dbReference>
<proteinExistence type="inferred from homology"/>
<feature type="domain" description="Pyruvate carboxyltransferase" evidence="8">
    <location>
        <begin position="36"/>
        <end position="304"/>
    </location>
</feature>
<dbReference type="SUPFAM" id="SSF51569">
    <property type="entry name" value="Aldolase"/>
    <property type="match status" value="1"/>
</dbReference>
<evidence type="ECO:0000313" key="9">
    <source>
        <dbReference type="EnsemblProtists" id="EOD16255"/>
    </source>
</evidence>
<reference evidence="9" key="2">
    <citation type="submission" date="2024-10" db="UniProtKB">
        <authorList>
            <consortium name="EnsemblProtists"/>
        </authorList>
    </citation>
    <scope>IDENTIFICATION</scope>
</reference>
<dbReference type="CDD" id="cd07938">
    <property type="entry name" value="DRE_TIM_HMGL"/>
    <property type="match status" value="1"/>
</dbReference>
<dbReference type="GO" id="GO:0046872">
    <property type="term" value="F:metal ion binding"/>
    <property type="evidence" value="ECO:0007669"/>
    <property type="project" value="UniProtKB-KW"/>
</dbReference>
<dbReference type="PANTHER" id="PTHR42738">
    <property type="entry name" value="HYDROXYMETHYLGLUTARYL-COA LYASE"/>
    <property type="match status" value="1"/>
</dbReference>